<dbReference type="EMBL" id="CP016345">
    <property type="protein sequence ID" value="ANQ11426.1"/>
    <property type="molecule type" value="Genomic_DNA"/>
</dbReference>
<dbReference type="Proteomes" id="UP000092741">
    <property type="component" value="Chromosome 1"/>
</dbReference>
<proteinExistence type="predicted"/>
<evidence type="ECO:0008006" key="3">
    <source>
        <dbReference type="Google" id="ProtNLM"/>
    </source>
</evidence>
<sequence length="330" mass="37888">MKQTIYLHVGPHKTGTTVIQKASLDNKEVLEKNNISYPLQFFNHIGHHDLVNIVRRRAISNEDIEKLKACGLNILLSSENFIHFTAQDYAYLHSSLEKDFDIKVIYAWRRSSLKMYSLWQESVKHGGCQPFHSFFYHDLIRPGQSKTLMQTMTLDVLAKHFGRENLHILDYDSLAKNGELVSVFFGLMGISPGEIDVSKQSDGVRNASLDPETTEIIRCLNVLSKKAQLPQSSKTRENFYARKDDVQELIQKIRDLMAKDQDSTESGDYFVDRLCERSIPEKYSDRILSYSPVNHKKQIKTISPDWLLSPNASNFIQDVYNIVMEGVALK</sequence>
<protein>
    <recommendedName>
        <fullName evidence="3">Sulfotransferase domain-containing protein</fullName>
    </recommendedName>
</protein>
<dbReference type="InterPro" id="IPR027417">
    <property type="entry name" value="P-loop_NTPase"/>
</dbReference>
<dbReference type="RefSeq" id="WP_020335747.1">
    <property type="nucleotide sequence ID" value="NZ_ATFJ01000038.1"/>
</dbReference>
<dbReference type="SUPFAM" id="SSF52540">
    <property type="entry name" value="P-loop containing nucleoside triphosphate hydrolases"/>
    <property type="match status" value="1"/>
</dbReference>
<keyword evidence="2" id="KW-1185">Reference proteome</keyword>
<reference evidence="1 2" key="1">
    <citation type="submission" date="2016-07" db="EMBL/GenBank/DDBJ databases">
        <title>Developing Vibrio natriegens as a novel, fast-growing host for biotechnology.</title>
        <authorList>
            <person name="Weinstock M.T."/>
            <person name="Hesek E.D."/>
            <person name="Wilson C.M."/>
            <person name="Gibson D.G."/>
        </authorList>
    </citation>
    <scope>NUCLEOTIDE SEQUENCE [LARGE SCALE GENOMIC DNA]</scope>
    <source>
        <strain evidence="1 2">ATCC 14048</strain>
    </source>
</reference>
<dbReference type="GeneID" id="70913592"/>
<dbReference type="Gene3D" id="3.40.50.300">
    <property type="entry name" value="P-loop containing nucleotide triphosphate hydrolases"/>
    <property type="match status" value="1"/>
</dbReference>
<accession>A0AAN0Y094</accession>
<organism evidence="1 2">
    <name type="scientific">Vibrio natriegens NBRC 15636 = ATCC 14048 = DSM 759</name>
    <dbReference type="NCBI Taxonomy" id="1219067"/>
    <lineage>
        <taxon>Bacteria</taxon>
        <taxon>Pseudomonadati</taxon>
        <taxon>Pseudomonadota</taxon>
        <taxon>Gammaproteobacteria</taxon>
        <taxon>Vibrionales</taxon>
        <taxon>Vibrionaceae</taxon>
        <taxon>Vibrio</taxon>
    </lineage>
</organism>
<evidence type="ECO:0000313" key="1">
    <source>
        <dbReference type="EMBL" id="ANQ11426.1"/>
    </source>
</evidence>
<dbReference type="KEGG" id="vna:PN96_12285"/>
<gene>
    <name evidence="1" type="ORF">BA890_01045</name>
</gene>
<dbReference type="AlphaFoldDB" id="A0AAN0Y094"/>
<evidence type="ECO:0000313" key="2">
    <source>
        <dbReference type="Proteomes" id="UP000092741"/>
    </source>
</evidence>
<name>A0AAN0Y094_VIBNA</name>